<dbReference type="PANTHER" id="PTHR47968:SF75">
    <property type="entry name" value="CENTROMERE-ASSOCIATED PROTEIN E"/>
    <property type="match status" value="1"/>
</dbReference>
<feature type="compositionally biased region" description="Polar residues" evidence="4">
    <location>
        <begin position="476"/>
        <end position="497"/>
    </location>
</feature>
<dbReference type="Proteomes" id="UP001295423">
    <property type="component" value="Unassembled WGS sequence"/>
</dbReference>
<name>A0AAD2GBT7_9STRA</name>
<keyword evidence="5" id="KW-0812">Transmembrane</keyword>
<reference evidence="7" key="1">
    <citation type="submission" date="2023-08" db="EMBL/GenBank/DDBJ databases">
        <authorList>
            <person name="Audoor S."/>
            <person name="Bilcke G."/>
        </authorList>
    </citation>
    <scope>NUCLEOTIDE SEQUENCE</scope>
</reference>
<keyword evidence="5" id="KW-0472">Membrane</keyword>
<comment type="similarity">
    <text evidence="3">Belongs to the TRAFAC class myosin-kinesin ATPase superfamily. Kinesin family.</text>
</comment>
<evidence type="ECO:0000256" key="3">
    <source>
        <dbReference type="PROSITE-ProRule" id="PRU00283"/>
    </source>
</evidence>
<feature type="binding site" evidence="3">
    <location>
        <begin position="135"/>
        <end position="142"/>
    </location>
    <ligand>
        <name>ATP</name>
        <dbReference type="ChEBI" id="CHEBI:30616"/>
    </ligand>
</feature>
<keyword evidence="3" id="KW-0547">Nucleotide-binding</keyword>
<feature type="region of interest" description="Disordered" evidence="4">
    <location>
        <begin position="476"/>
        <end position="507"/>
    </location>
</feature>
<keyword evidence="8" id="KW-1185">Reference proteome</keyword>
<dbReference type="InterPro" id="IPR027417">
    <property type="entry name" value="P-loop_NTPase"/>
</dbReference>
<evidence type="ECO:0000259" key="6">
    <source>
        <dbReference type="PROSITE" id="PS50067"/>
    </source>
</evidence>
<feature type="region of interest" description="Disordered" evidence="4">
    <location>
        <begin position="441"/>
        <end position="464"/>
    </location>
</feature>
<feature type="region of interest" description="Disordered" evidence="4">
    <location>
        <begin position="635"/>
        <end position="655"/>
    </location>
</feature>
<comment type="caution">
    <text evidence="7">The sequence shown here is derived from an EMBL/GenBank/DDBJ whole genome shotgun (WGS) entry which is preliminary data.</text>
</comment>
<dbReference type="GO" id="GO:0008017">
    <property type="term" value="F:microtubule binding"/>
    <property type="evidence" value="ECO:0007669"/>
    <property type="project" value="InterPro"/>
</dbReference>
<evidence type="ECO:0000313" key="8">
    <source>
        <dbReference type="Proteomes" id="UP001295423"/>
    </source>
</evidence>
<feature type="compositionally biased region" description="Polar residues" evidence="4">
    <location>
        <begin position="443"/>
        <end position="463"/>
    </location>
</feature>
<keyword evidence="3" id="KW-0067">ATP-binding</keyword>
<dbReference type="SUPFAM" id="SSF52540">
    <property type="entry name" value="P-loop containing nucleoside triphosphate hydrolases"/>
    <property type="match status" value="1"/>
</dbReference>
<evidence type="ECO:0000313" key="7">
    <source>
        <dbReference type="EMBL" id="CAJ1969196.1"/>
    </source>
</evidence>
<sequence length="861" mass="95387">MVTIQRPGGTEQKKRISGLKGFTFNPDFAVDEDLKVQQNIKVAVRIRPLSTVSESSPNNDNEKSKEKTAWALEKSGAMDTLVQKGMTLKVDGKSVFRFDSVFDEETQTPLVYKSMARGMVKTVLAGKHATLFAYGQTGSGKTFTMQGDGKRSGGQAGIIQLVTSDLFRFMKQGKSTDREFVVKVSYIEIYNETIRDLLSDDAGSTQSHGSAPPPKRGRRGSHLDRVNIRATASGEVVINSIQNEVKSADEVLEYLIAGNAQRKVAKTDMNKHSSRSHAVFRLTVESRPKEPGEGGVEEIVRISDFNLVDLAGSESVKMSGTTGIRKREGANINQSLLSLSTVIHSLSMPEKKRPKHINYRDSKLTRMLQPHLSGNAEIAIVCCISPSKAYAEETRTTLRFAYRAKLIRVTPKVNEILDDGAKIKKLERELAKAKKMIEELRGQPSSPLGFSSSQASEPLQNGSADKIRSASINTLQSGSVDDSLQTESVNTLPSRSRSGSHDSDENSHALSVADYGYDEMAQTRNYVMPGQSPIPVPPESSDGNENNSQLKEYTMPLKSSYDSDDESQYEELLPRDDFKLDAVGEVEARKCVQKFMKGKDYGDSSTEGDVMFDASWDEDSQDSLPYLDVGVKKESTNATTRTDDESSSYDGPPASYKDASFKFGTKLSRPDTLGVDTIPENESKYGTHDGQDGRTNEISWDTMGLDANRPEHVGQPLRALKSLAEQDLPIPKEVTIICASSVDEEPGLKEKNEDAVKQVAFLKAKLEGADDIIESVFKDLERARLCIHDMVHRNVQLVGKLNDKRRQDVKEEYEEGEINVEQYWLLKGSMYVGLFFFFTGGYELFMASVIFIWLMLEANLS</sequence>
<dbReference type="GO" id="GO:0007018">
    <property type="term" value="P:microtubule-based movement"/>
    <property type="evidence" value="ECO:0007669"/>
    <property type="project" value="InterPro"/>
</dbReference>
<dbReference type="PANTHER" id="PTHR47968">
    <property type="entry name" value="CENTROMERE PROTEIN E"/>
    <property type="match status" value="1"/>
</dbReference>
<dbReference type="InterPro" id="IPR001752">
    <property type="entry name" value="Kinesin_motor_dom"/>
</dbReference>
<dbReference type="AlphaFoldDB" id="A0AAD2GBT7"/>
<dbReference type="InterPro" id="IPR036961">
    <property type="entry name" value="Kinesin_motor_dom_sf"/>
</dbReference>
<feature type="region of interest" description="Disordered" evidence="4">
    <location>
        <begin position="672"/>
        <end position="693"/>
    </location>
</feature>
<evidence type="ECO:0000256" key="1">
    <source>
        <dbReference type="ARBA" id="ARBA00023054"/>
    </source>
</evidence>
<feature type="compositionally biased region" description="Basic and acidic residues" evidence="4">
    <location>
        <begin position="681"/>
        <end position="693"/>
    </location>
</feature>
<evidence type="ECO:0000256" key="5">
    <source>
        <dbReference type="SAM" id="Phobius"/>
    </source>
</evidence>
<dbReference type="Pfam" id="PF00225">
    <property type="entry name" value="Kinesin"/>
    <property type="match status" value="1"/>
</dbReference>
<organism evidence="7 8">
    <name type="scientific">Cylindrotheca closterium</name>
    <dbReference type="NCBI Taxonomy" id="2856"/>
    <lineage>
        <taxon>Eukaryota</taxon>
        <taxon>Sar</taxon>
        <taxon>Stramenopiles</taxon>
        <taxon>Ochrophyta</taxon>
        <taxon>Bacillariophyta</taxon>
        <taxon>Bacillariophyceae</taxon>
        <taxon>Bacillariophycidae</taxon>
        <taxon>Bacillariales</taxon>
        <taxon>Bacillariaceae</taxon>
        <taxon>Cylindrotheca</taxon>
    </lineage>
</organism>
<feature type="region of interest" description="Disordered" evidence="4">
    <location>
        <begin position="200"/>
        <end position="222"/>
    </location>
</feature>
<feature type="domain" description="Kinesin motor" evidence="6">
    <location>
        <begin position="39"/>
        <end position="407"/>
    </location>
</feature>
<keyword evidence="5" id="KW-1133">Transmembrane helix</keyword>
<evidence type="ECO:0000256" key="4">
    <source>
        <dbReference type="SAM" id="MobiDB-lite"/>
    </source>
</evidence>
<keyword evidence="1" id="KW-0175">Coiled coil</keyword>
<keyword evidence="2 3" id="KW-0505">Motor protein</keyword>
<evidence type="ECO:0000256" key="2">
    <source>
        <dbReference type="ARBA" id="ARBA00023175"/>
    </source>
</evidence>
<dbReference type="PRINTS" id="PR00380">
    <property type="entry name" value="KINESINHEAVY"/>
</dbReference>
<accession>A0AAD2GBT7</accession>
<feature type="transmembrane region" description="Helical" evidence="5">
    <location>
        <begin position="830"/>
        <end position="856"/>
    </location>
</feature>
<protein>
    <recommendedName>
        <fullName evidence="6">Kinesin motor domain-containing protein</fullName>
    </recommendedName>
</protein>
<dbReference type="PROSITE" id="PS50067">
    <property type="entry name" value="KINESIN_MOTOR_2"/>
    <property type="match status" value="1"/>
</dbReference>
<dbReference type="GO" id="GO:0005524">
    <property type="term" value="F:ATP binding"/>
    <property type="evidence" value="ECO:0007669"/>
    <property type="project" value="UniProtKB-UniRule"/>
</dbReference>
<proteinExistence type="inferred from homology"/>
<dbReference type="EMBL" id="CAKOGP040002424">
    <property type="protein sequence ID" value="CAJ1969196.1"/>
    <property type="molecule type" value="Genomic_DNA"/>
</dbReference>
<dbReference type="GO" id="GO:0003777">
    <property type="term" value="F:microtubule motor activity"/>
    <property type="evidence" value="ECO:0007669"/>
    <property type="project" value="InterPro"/>
</dbReference>
<dbReference type="InterPro" id="IPR027640">
    <property type="entry name" value="Kinesin-like_fam"/>
</dbReference>
<dbReference type="SMART" id="SM00129">
    <property type="entry name" value="KISc"/>
    <property type="match status" value="1"/>
</dbReference>
<feature type="region of interest" description="Disordered" evidence="4">
    <location>
        <begin position="527"/>
        <end position="549"/>
    </location>
</feature>
<gene>
    <name evidence="7" type="ORF">CYCCA115_LOCUS23584</name>
</gene>
<dbReference type="Gene3D" id="3.40.850.10">
    <property type="entry name" value="Kinesin motor domain"/>
    <property type="match status" value="1"/>
</dbReference>